<dbReference type="InterPro" id="IPR018634">
    <property type="entry name" value="ChrB_C"/>
</dbReference>
<name>A0A0F9JIQ0_9ZZZZ</name>
<gene>
    <name evidence="2" type="ORF">LCGC14_1450620</name>
</gene>
<accession>A0A0F9JIQ0</accession>
<comment type="caution">
    <text evidence="2">The sequence shown here is derived from an EMBL/GenBank/DDBJ whole genome shotgun (WGS) entry which is preliminary data.</text>
</comment>
<protein>
    <recommendedName>
        <fullName evidence="1">ChrB C-terminal domain-containing protein</fullName>
    </recommendedName>
</protein>
<organism evidence="2">
    <name type="scientific">marine sediment metagenome</name>
    <dbReference type="NCBI Taxonomy" id="412755"/>
    <lineage>
        <taxon>unclassified sequences</taxon>
        <taxon>metagenomes</taxon>
        <taxon>ecological metagenomes</taxon>
    </lineage>
</organism>
<evidence type="ECO:0000259" key="1">
    <source>
        <dbReference type="Pfam" id="PF09828"/>
    </source>
</evidence>
<feature type="domain" description="ChrB C-terminal" evidence="1">
    <location>
        <begin position="3"/>
        <end position="134"/>
    </location>
</feature>
<dbReference type="AlphaFoldDB" id="A0A0F9JIQ0"/>
<sequence>MKWVTRSKPHVDRCASLWLIKKFIDSEAELAFVSRDYVWKENEIPLVLPGAELSPKKGKTTFELIIQKYEIKDKIIHQIAKVIHDIEQAEESDIYYLPESKGIFLVLRGIEPSSPNDLETVKIAFTVMDAIYTFLQKESQGVKFT</sequence>
<reference evidence="2" key="1">
    <citation type="journal article" date="2015" name="Nature">
        <title>Complex archaea that bridge the gap between prokaryotes and eukaryotes.</title>
        <authorList>
            <person name="Spang A."/>
            <person name="Saw J.H."/>
            <person name="Jorgensen S.L."/>
            <person name="Zaremba-Niedzwiedzka K."/>
            <person name="Martijn J."/>
            <person name="Lind A.E."/>
            <person name="van Eijk R."/>
            <person name="Schleper C."/>
            <person name="Guy L."/>
            <person name="Ettema T.J."/>
        </authorList>
    </citation>
    <scope>NUCLEOTIDE SEQUENCE</scope>
</reference>
<evidence type="ECO:0000313" key="2">
    <source>
        <dbReference type="EMBL" id="KKM69458.1"/>
    </source>
</evidence>
<dbReference type="Pfam" id="PF09828">
    <property type="entry name" value="ChrB_C"/>
    <property type="match status" value="1"/>
</dbReference>
<proteinExistence type="predicted"/>
<dbReference type="EMBL" id="LAZR01009988">
    <property type="protein sequence ID" value="KKM69458.1"/>
    <property type="molecule type" value="Genomic_DNA"/>
</dbReference>